<proteinExistence type="predicted"/>
<protein>
    <recommendedName>
        <fullName evidence="3">HNH endonuclease</fullName>
    </recommendedName>
</protein>
<gene>
    <name evidence="1" type="ORF">PBV87_11555</name>
</gene>
<name>A0AA42DNB5_9FIRM</name>
<keyword evidence="2" id="KW-1185">Reference proteome</keyword>
<organism evidence="1 2">
    <name type="scientific">Holtiella tumoricola</name>
    <dbReference type="NCBI Taxonomy" id="3018743"/>
    <lineage>
        <taxon>Bacteria</taxon>
        <taxon>Bacillati</taxon>
        <taxon>Bacillota</taxon>
        <taxon>Clostridia</taxon>
        <taxon>Lachnospirales</taxon>
        <taxon>Cellulosilyticaceae</taxon>
        <taxon>Holtiella</taxon>
    </lineage>
</organism>
<evidence type="ECO:0000313" key="1">
    <source>
        <dbReference type="EMBL" id="MDA3732119.1"/>
    </source>
</evidence>
<evidence type="ECO:0008006" key="3">
    <source>
        <dbReference type="Google" id="ProtNLM"/>
    </source>
</evidence>
<dbReference type="EMBL" id="JAQIFT010000045">
    <property type="protein sequence ID" value="MDA3732119.1"/>
    <property type="molecule type" value="Genomic_DNA"/>
</dbReference>
<accession>A0AA42DNB5</accession>
<evidence type="ECO:0000313" key="2">
    <source>
        <dbReference type="Proteomes" id="UP001169242"/>
    </source>
</evidence>
<sequence>MSMYKICPYCRKKYEYGKECTCGGYEKAKQVRRQHYDRYVRKSDDNKKYDSFYHSREWVRMTEHVKRNYNDLCAMCLIEEGVLVNCDVTHHIYEIKTDVGWEERLNEELLIPLCHDCHSKQHPDYTQDKIEKLISIVNKYKELYEV</sequence>
<dbReference type="AlphaFoldDB" id="A0AA42DNB5"/>
<reference evidence="1" key="1">
    <citation type="journal article" date="2023" name="Int. J. Syst. Evol. Microbiol.">
        <title>&lt;i&gt;Holtiella tumoricola&lt;/i&gt; gen. nov. sp. nov., isolated from a human clinical sample.</title>
        <authorList>
            <person name="Allen-Vercoe E."/>
            <person name="Daigneault M.C."/>
            <person name="Vancuren S.J."/>
            <person name="Cochrane K."/>
            <person name="O'Neal L.L."/>
            <person name="Sankaranarayanan K."/>
            <person name="Lawson P.A."/>
        </authorList>
    </citation>
    <scope>NUCLEOTIDE SEQUENCE</scope>
    <source>
        <strain evidence="1">CC70A</strain>
    </source>
</reference>
<dbReference type="Proteomes" id="UP001169242">
    <property type="component" value="Unassembled WGS sequence"/>
</dbReference>
<comment type="caution">
    <text evidence="1">The sequence shown here is derived from an EMBL/GenBank/DDBJ whole genome shotgun (WGS) entry which is preliminary data.</text>
</comment>
<dbReference type="RefSeq" id="WP_271012394.1">
    <property type="nucleotide sequence ID" value="NZ_JAQIFT010000045.1"/>
</dbReference>